<dbReference type="AlphaFoldDB" id="A0A0G4HLR4"/>
<dbReference type="PANTHER" id="PTHR24113">
    <property type="entry name" value="RAN GTPASE-ACTIVATING PROTEIN 1"/>
    <property type="match status" value="1"/>
</dbReference>
<keyword evidence="1" id="KW-0343">GTPase activation</keyword>
<dbReference type="InterPro" id="IPR032675">
    <property type="entry name" value="LRR_dom_sf"/>
</dbReference>
<dbReference type="SUPFAM" id="SSF52047">
    <property type="entry name" value="RNI-like"/>
    <property type="match status" value="2"/>
</dbReference>
<dbReference type="SMART" id="SM00368">
    <property type="entry name" value="LRR_RI"/>
    <property type="match status" value="7"/>
</dbReference>
<dbReference type="InterPro" id="IPR027038">
    <property type="entry name" value="RanGap"/>
</dbReference>
<dbReference type="GO" id="GO:0005096">
    <property type="term" value="F:GTPase activator activity"/>
    <property type="evidence" value="ECO:0007669"/>
    <property type="project" value="UniProtKB-KW"/>
</dbReference>
<keyword evidence="2" id="KW-0433">Leucine-rich repeat</keyword>
<dbReference type="EMBL" id="CDMZ01003085">
    <property type="protein sequence ID" value="CEM45042.1"/>
    <property type="molecule type" value="Genomic_DNA"/>
</dbReference>
<evidence type="ECO:0000256" key="3">
    <source>
        <dbReference type="ARBA" id="ARBA00022737"/>
    </source>
</evidence>
<sequence length="568" mass="59362">MAKDLPPSCENAHEDAETFESLLCVLEVSDSASRRTSFGIAWLVLHLVKKAKARVHLEAFSIPEIEEGVSHSKIFLLLESLPASVEDFTLGAHAVSGPALPRLCRFLTRSSSEGTQGGERNFDCPRLKALTFSAGSLHTKEACAVFPILSQSLETLNLKGNKLGTEAVSALAEAVRTGRLSGLRTLSLEETALGRDGMKVLCASFRDRAAKPLRIETLCLSHNRLWDSGFSALCLALRDGAFPFLRALRVDSCEVKQMGVIMLSELLSDGHLHSLETLDLQNNDVGTNGGVALGGSLLASSVPQLRCLSLRGSAVSGKGVDVLVDALKSGNRPPLESVDLSLQDVGENAARSLGEGGIAFLRTLSVELCGSAAVVFLNAVSNSEVPPAWEALELCLVGEGVESDSKALRAFASALRVGRLGGLSGVSLNDFDKASLGSGTGEALSEAFSCPCVCLPLLSSFSVQGGDILEGGNGAFVADAVGCRTFEALEALVLIETGLGGEGMKGIFQNVLERGVKLPRLETLRVSHSPNAGQGVGVLAAAIAAGGLPRLKELDLSSCGLDNDGLCA</sequence>
<dbReference type="GO" id="GO:0031267">
    <property type="term" value="F:small GTPase binding"/>
    <property type="evidence" value="ECO:0007669"/>
    <property type="project" value="TreeGrafter"/>
</dbReference>
<proteinExistence type="predicted"/>
<dbReference type="GO" id="GO:0005829">
    <property type="term" value="C:cytosol"/>
    <property type="evidence" value="ECO:0007669"/>
    <property type="project" value="TreeGrafter"/>
</dbReference>
<protein>
    <submittedName>
        <fullName evidence="4">Uncharacterized protein</fullName>
    </submittedName>
</protein>
<dbReference type="Pfam" id="PF13516">
    <property type="entry name" value="LRR_6"/>
    <property type="match status" value="3"/>
</dbReference>
<evidence type="ECO:0000256" key="1">
    <source>
        <dbReference type="ARBA" id="ARBA00022468"/>
    </source>
</evidence>
<accession>A0A0G4HLR4</accession>
<organism evidence="4">
    <name type="scientific">Chromera velia CCMP2878</name>
    <dbReference type="NCBI Taxonomy" id="1169474"/>
    <lineage>
        <taxon>Eukaryota</taxon>
        <taxon>Sar</taxon>
        <taxon>Alveolata</taxon>
        <taxon>Colpodellida</taxon>
        <taxon>Chromeraceae</taxon>
        <taxon>Chromera</taxon>
    </lineage>
</organism>
<name>A0A0G4HLR4_9ALVE</name>
<dbReference type="PANTHER" id="PTHR24113:SF12">
    <property type="entry name" value="RAN GTPASE-ACTIVATING PROTEIN 1"/>
    <property type="match status" value="1"/>
</dbReference>
<dbReference type="VEuPathDB" id="CryptoDB:Cvel_7378"/>
<evidence type="ECO:0000313" key="4">
    <source>
        <dbReference type="EMBL" id="CEM45042.1"/>
    </source>
</evidence>
<dbReference type="GO" id="GO:0005634">
    <property type="term" value="C:nucleus"/>
    <property type="evidence" value="ECO:0007669"/>
    <property type="project" value="TreeGrafter"/>
</dbReference>
<evidence type="ECO:0000256" key="2">
    <source>
        <dbReference type="ARBA" id="ARBA00022614"/>
    </source>
</evidence>
<dbReference type="GO" id="GO:0048471">
    <property type="term" value="C:perinuclear region of cytoplasm"/>
    <property type="evidence" value="ECO:0007669"/>
    <property type="project" value="TreeGrafter"/>
</dbReference>
<dbReference type="PhylomeDB" id="A0A0G4HLR4"/>
<dbReference type="InterPro" id="IPR001611">
    <property type="entry name" value="Leu-rich_rpt"/>
</dbReference>
<keyword evidence="3" id="KW-0677">Repeat</keyword>
<reference evidence="4" key="1">
    <citation type="submission" date="2014-11" db="EMBL/GenBank/DDBJ databases">
        <authorList>
            <person name="Otto D Thomas"/>
            <person name="Naeem Raeece"/>
        </authorList>
    </citation>
    <scope>NUCLEOTIDE SEQUENCE</scope>
</reference>
<dbReference type="GO" id="GO:0006913">
    <property type="term" value="P:nucleocytoplasmic transport"/>
    <property type="evidence" value="ECO:0007669"/>
    <property type="project" value="TreeGrafter"/>
</dbReference>
<gene>
    <name evidence="4" type="ORF">Cvel_7378</name>
</gene>
<dbReference type="Gene3D" id="3.80.10.10">
    <property type="entry name" value="Ribonuclease Inhibitor"/>
    <property type="match status" value="3"/>
</dbReference>